<comment type="caution">
    <text evidence="10">Lacks conserved residue(s) required for the propagation of feature annotation.</text>
</comment>
<dbReference type="RefSeq" id="WP_091396705.1">
    <property type="nucleotide sequence ID" value="NZ_FNQY01000008.1"/>
</dbReference>
<evidence type="ECO:0000256" key="5">
    <source>
        <dbReference type="ARBA" id="ARBA00022694"/>
    </source>
</evidence>
<evidence type="ECO:0000256" key="12">
    <source>
        <dbReference type="RuleBase" id="RU003784"/>
    </source>
</evidence>
<dbReference type="GO" id="GO:0006400">
    <property type="term" value="P:tRNA modification"/>
    <property type="evidence" value="ECO:0007669"/>
    <property type="project" value="TreeGrafter"/>
</dbReference>
<dbReference type="OrthoDB" id="9776390at2"/>
<proteinExistence type="inferred from homology"/>
<sequence>MKKTDAPNLNASQPPALSGKTLVVLAGPTASGKTALGIWLARQFQTEILSADSRQCYKQLNIGVARPSPEELAAVPHHFIASHDIQENLNAGWYESYGLRELDQLFKKHSVVLVVGGTGLYIKALTEGMDIMPSIPPELREAVTLAYHTSGLSWLQGAVQKEDPLFWQSAEQMNPQRLMRALEFIRATGESIMTYRKQQKQPRDFQVISIALDLPREVLYERINDRVDIMIKEGLEKEVQHLYPMRHLNALQTVGYKEWYPYFEGACTLDQVREKIQQNTRHYAKRQVTWFKKQQDFLWFSPADKEKILNCIQSRIKH</sequence>
<evidence type="ECO:0000256" key="1">
    <source>
        <dbReference type="ARBA" id="ARBA00001946"/>
    </source>
</evidence>
<dbReference type="PANTHER" id="PTHR11088">
    <property type="entry name" value="TRNA DIMETHYLALLYLTRANSFERASE"/>
    <property type="match status" value="1"/>
</dbReference>
<comment type="subunit">
    <text evidence="10">Monomer.</text>
</comment>
<evidence type="ECO:0000256" key="13">
    <source>
        <dbReference type="RuleBase" id="RU003785"/>
    </source>
</evidence>
<evidence type="ECO:0000256" key="6">
    <source>
        <dbReference type="ARBA" id="ARBA00022741"/>
    </source>
</evidence>
<dbReference type="NCBIfam" id="TIGR00174">
    <property type="entry name" value="miaA"/>
    <property type="match status" value="1"/>
</dbReference>
<comment type="function">
    <text evidence="2 10 12">Catalyzes the transfer of a dimethylallyl group onto the adenine at position 37 in tRNAs that read codons beginning with uridine, leading to the formation of N6-(dimethylallyl)adenosine (i(6)A).</text>
</comment>
<keyword evidence="5 10" id="KW-0819">tRNA processing</keyword>
<feature type="site" description="Interaction with substrate tRNA" evidence="10">
    <location>
        <position position="140"/>
    </location>
</feature>
<evidence type="ECO:0000256" key="8">
    <source>
        <dbReference type="ARBA" id="ARBA00022842"/>
    </source>
</evidence>
<dbReference type="GO" id="GO:0005524">
    <property type="term" value="F:ATP binding"/>
    <property type="evidence" value="ECO:0007669"/>
    <property type="project" value="UniProtKB-UniRule"/>
</dbReference>
<evidence type="ECO:0000313" key="14">
    <source>
        <dbReference type="EMBL" id="SEA11485.1"/>
    </source>
</evidence>
<dbReference type="Gene3D" id="1.10.20.140">
    <property type="match status" value="1"/>
</dbReference>
<dbReference type="EC" id="2.5.1.75" evidence="10"/>
<dbReference type="Proteomes" id="UP000199041">
    <property type="component" value="Unassembled WGS sequence"/>
</dbReference>
<name>A0A1H3YIY9_9BACT</name>
<feature type="site" description="Interaction with substrate tRNA" evidence="10">
    <location>
        <position position="118"/>
    </location>
</feature>
<evidence type="ECO:0000256" key="7">
    <source>
        <dbReference type="ARBA" id="ARBA00022840"/>
    </source>
</evidence>
<dbReference type="STRING" id="551991.SAMN05192529_108111"/>
<dbReference type="SUPFAM" id="SSF52540">
    <property type="entry name" value="P-loop containing nucleoside triphosphate hydrolases"/>
    <property type="match status" value="2"/>
</dbReference>
<evidence type="ECO:0000256" key="9">
    <source>
        <dbReference type="ARBA" id="ARBA00049563"/>
    </source>
</evidence>
<feature type="binding site" evidence="10">
    <location>
        <begin position="27"/>
        <end position="34"/>
    </location>
    <ligand>
        <name>ATP</name>
        <dbReference type="ChEBI" id="CHEBI:30616"/>
    </ligand>
</feature>
<protein>
    <recommendedName>
        <fullName evidence="10">tRNA dimethylallyltransferase</fullName>
        <ecNumber evidence="10">2.5.1.75</ecNumber>
    </recommendedName>
    <alternativeName>
        <fullName evidence="10">Dimethylallyl diphosphate:tRNA dimethylallyltransferase</fullName>
        <shortName evidence="10">DMAPP:tRNA dimethylallyltransferase</shortName>
        <shortName evidence="10">DMATase</shortName>
    </alternativeName>
    <alternativeName>
        <fullName evidence="10">Isopentenyl-diphosphate:tRNA isopentenyltransferase</fullName>
        <shortName evidence="10">IPP transferase</shortName>
        <shortName evidence="10">IPPT</shortName>
        <shortName evidence="10">IPTase</shortName>
    </alternativeName>
</protein>
<dbReference type="Pfam" id="PF01715">
    <property type="entry name" value="IPPT"/>
    <property type="match status" value="1"/>
</dbReference>
<reference evidence="14 15" key="1">
    <citation type="submission" date="2016-10" db="EMBL/GenBank/DDBJ databases">
        <authorList>
            <person name="de Groot N.N."/>
        </authorList>
    </citation>
    <scope>NUCLEOTIDE SEQUENCE [LARGE SCALE GENOMIC DNA]</scope>
    <source>
        <strain evidence="14 15">Vu-144</strain>
    </source>
</reference>
<feature type="region of interest" description="Interaction with substrate tRNA" evidence="10">
    <location>
        <begin position="52"/>
        <end position="55"/>
    </location>
</feature>
<evidence type="ECO:0000256" key="11">
    <source>
        <dbReference type="RuleBase" id="RU003783"/>
    </source>
</evidence>
<comment type="similarity">
    <text evidence="3 10 13">Belongs to the IPP transferase family.</text>
</comment>
<comment type="catalytic activity">
    <reaction evidence="9 10 11">
        <text>adenosine(37) in tRNA + dimethylallyl diphosphate = N(6)-dimethylallyladenosine(37) in tRNA + diphosphate</text>
        <dbReference type="Rhea" id="RHEA:26482"/>
        <dbReference type="Rhea" id="RHEA-COMP:10162"/>
        <dbReference type="Rhea" id="RHEA-COMP:10375"/>
        <dbReference type="ChEBI" id="CHEBI:33019"/>
        <dbReference type="ChEBI" id="CHEBI:57623"/>
        <dbReference type="ChEBI" id="CHEBI:74411"/>
        <dbReference type="ChEBI" id="CHEBI:74415"/>
        <dbReference type="EC" id="2.5.1.75"/>
    </reaction>
</comment>
<dbReference type="AlphaFoldDB" id="A0A1H3YIY9"/>
<dbReference type="EMBL" id="FNQY01000008">
    <property type="protein sequence ID" value="SEA11485.1"/>
    <property type="molecule type" value="Genomic_DNA"/>
</dbReference>
<keyword evidence="4 10" id="KW-0808">Transferase</keyword>
<evidence type="ECO:0000256" key="10">
    <source>
        <dbReference type="HAMAP-Rule" id="MF_00185"/>
    </source>
</evidence>
<keyword evidence="6 10" id="KW-0547">Nucleotide-binding</keyword>
<dbReference type="HAMAP" id="MF_00185">
    <property type="entry name" value="IPP_trans"/>
    <property type="match status" value="1"/>
</dbReference>
<evidence type="ECO:0000256" key="3">
    <source>
        <dbReference type="ARBA" id="ARBA00005842"/>
    </source>
</evidence>
<feature type="binding site" evidence="10">
    <location>
        <begin position="29"/>
        <end position="34"/>
    </location>
    <ligand>
        <name>substrate</name>
    </ligand>
</feature>
<dbReference type="InterPro" id="IPR039657">
    <property type="entry name" value="Dimethylallyltransferase"/>
</dbReference>
<evidence type="ECO:0000256" key="4">
    <source>
        <dbReference type="ARBA" id="ARBA00022679"/>
    </source>
</evidence>
<dbReference type="InterPro" id="IPR027417">
    <property type="entry name" value="P-loop_NTPase"/>
</dbReference>
<evidence type="ECO:0000313" key="15">
    <source>
        <dbReference type="Proteomes" id="UP000199041"/>
    </source>
</evidence>
<dbReference type="Gene3D" id="3.40.50.300">
    <property type="entry name" value="P-loop containing nucleotide triphosphate hydrolases"/>
    <property type="match status" value="1"/>
</dbReference>
<keyword evidence="7 10" id="KW-0067">ATP-binding</keyword>
<keyword evidence="8 10" id="KW-0460">Magnesium</keyword>
<organism evidence="14 15">
    <name type="scientific">Arachidicoccus rhizosphaerae</name>
    <dbReference type="NCBI Taxonomy" id="551991"/>
    <lineage>
        <taxon>Bacteria</taxon>
        <taxon>Pseudomonadati</taxon>
        <taxon>Bacteroidota</taxon>
        <taxon>Chitinophagia</taxon>
        <taxon>Chitinophagales</taxon>
        <taxon>Chitinophagaceae</taxon>
        <taxon>Arachidicoccus</taxon>
    </lineage>
</organism>
<dbReference type="GO" id="GO:0052381">
    <property type="term" value="F:tRNA dimethylallyltransferase activity"/>
    <property type="evidence" value="ECO:0007669"/>
    <property type="project" value="UniProtKB-UniRule"/>
</dbReference>
<dbReference type="PANTHER" id="PTHR11088:SF60">
    <property type="entry name" value="TRNA DIMETHYLALLYLTRANSFERASE"/>
    <property type="match status" value="1"/>
</dbReference>
<evidence type="ECO:0000256" key="2">
    <source>
        <dbReference type="ARBA" id="ARBA00003213"/>
    </source>
</evidence>
<accession>A0A1H3YIY9</accession>
<gene>
    <name evidence="10" type="primary">miaA</name>
    <name evidence="14" type="ORF">SAMN05192529_108111</name>
</gene>
<dbReference type="InterPro" id="IPR018022">
    <property type="entry name" value="IPT"/>
</dbReference>
<feature type="region of interest" description="Interaction with substrate tRNA" evidence="10">
    <location>
        <begin position="176"/>
        <end position="180"/>
    </location>
</feature>
<keyword evidence="15" id="KW-1185">Reference proteome</keyword>
<comment type="cofactor">
    <cofactor evidence="1 10">
        <name>Mg(2+)</name>
        <dbReference type="ChEBI" id="CHEBI:18420"/>
    </cofactor>
</comment>